<protein>
    <recommendedName>
        <fullName evidence="4">DUF2188 domain-containing protein</fullName>
    </recommendedName>
</protein>
<name>A0ABD5V322_9EURY</name>
<keyword evidence="3" id="KW-1185">Reference proteome</keyword>
<evidence type="ECO:0000313" key="3">
    <source>
        <dbReference type="Proteomes" id="UP001596312"/>
    </source>
</evidence>
<accession>A0ABD5V322</accession>
<sequence length="61" mass="6718">MFRCLDCDWSSTAVPQPDHRGVTERAISHHVETGHELTATTTRGRSPTDADRAQEASQPAE</sequence>
<proteinExistence type="predicted"/>
<gene>
    <name evidence="2" type="ORF">ACFQGH_12040</name>
</gene>
<evidence type="ECO:0008006" key="4">
    <source>
        <dbReference type="Google" id="ProtNLM"/>
    </source>
</evidence>
<dbReference type="AlphaFoldDB" id="A0ABD5V322"/>
<evidence type="ECO:0000256" key="1">
    <source>
        <dbReference type="SAM" id="MobiDB-lite"/>
    </source>
</evidence>
<evidence type="ECO:0000313" key="2">
    <source>
        <dbReference type="EMBL" id="MFC6905922.1"/>
    </source>
</evidence>
<feature type="region of interest" description="Disordered" evidence="1">
    <location>
        <begin position="29"/>
        <end position="61"/>
    </location>
</feature>
<organism evidence="2 3">
    <name type="scientific">Halalkalicoccus tibetensis</name>
    <dbReference type="NCBI Taxonomy" id="175632"/>
    <lineage>
        <taxon>Archaea</taxon>
        <taxon>Methanobacteriati</taxon>
        <taxon>Methanobacteriota</taxon>
        <taxon>Stenosarchaea group</taxon>
        <taxon>Halobacteria</taxon>
        <taxon>Halobacteriales</taxon>
        <taxon>Halococcaceae</taxon>
        <taxon>Halalkalicoccus</taxon>
    </lineage>
</organism>
<dbReference type="RefSeq" id="WP_340604452.1">
    <property type="nucleotide sequence ID" value="NZ_JBBMXV010000003.1"/>
</dbReference>
<dbReference type="Proteomes" id="UP001596312">
    <property type="component" value="Unassembled WGS sequence"/>
</dbReference>
<comment type="caution">
    <text evidence="2">The sequence shown here is derived from an EMBL/GenBank/DDBJ whole genome shotgun (WGS) entry which is preliminary data.</text>
</comment>
<reference evidence="2 3" key="1">
    <citation type="journal article" date="2019" name="Int. J. Syst. Evol. Microbiol.">
        <title>The Global Catalogue of Microorganisms (GCM) 10K type strain sequencing project: providing services to taxonomists for standard genome sequencing and annotation.</title>
        <authorList>
            <consortium name="The Broad Institute Genomics Platform"/>
            <consortium name="The Broad Institute Genome Sequencing Center for Infectious Disease"/>
            <person name="Wu L."/>
            <person name="Ma J."/>
        </authorList>
    </citation>
    <scope>NUCLEOTIDE SEQUENCE [LARGE SCALE GENOMIC DNA]</scope>
    <source>
        <strain evidence="2 3">CGMCC 1.3240</strain>
    </source>
</reference>
<dbReference type="EMBL" id="JBHSXQ010000003">
    <property type="protein sequence ID" value="MFC6905922.1"/>
    <property type="molecule type" value="Genomic_DNA"/>
</dbReference>